<dbReference type="OrthoDB" id="8477020at2"/>
<keyword evidence="2" id="KW-1185">Reference proteome</keyword>
<evidence type="ECO:0000313" key="2">
    <source>
        <dbReference type="Proteomes" id="UP000056968"/>
    </source>
</evidence>
<dbReference type="Proteomes" id="UP000056968">
    <property type="component" value="Chromosome"/>
</dbReference>
<dbReference type="KEGG" id="sbd:ATN00_01780"/>
<gene>
    <name evidence="1" type="ORF">ATN00_01780</name>
</gene>
<protein>
    <recommendedName>
        <fullName evidence="3">Apea-like HEPN domain-containing protein</fullName>
    </recommendedName>
</protein>
<dbReference type="AlphaFoldDB" id="A0A0S3EUY1"/>
<dbReference type="RefSeq" id="WP_062061317.1">
    <property type="nucleotide sequence ID" value="NZ_CP013264.1"/>
</dbReference>
<evidence type="ECO:0000313" key="1">
    <source>
        <dbReference type="EMBL" id="ALR19222.1"/>
    </source>
</evidence>
<name>A0A0S3EUY1_9SPHN</name>
<evidence type="ECO:0008006" key="3">
    <source>
        <dbReference type="Google" id="ProtNLM"/>
    </source>
</evidence>
<dbReference type="EMBL" id="CP013264">
    <property type="protein sequence ID" value="ALR19222.1"/>
    <property type="molecule type" value="Genomic_DNA"/>
</dbReference>
<reference evidence="1 2" key="1">
    <citation type="submission" date="2015-11" db="EMBL/GenBank/DDBJ databases">
        <title>A Two-component Flavoprotein Monooxygenase System MeaXY Responsible for para-Hydroxylation of 2-Methyl-6-ethylaniline and 2,6-Diethylaniline in Sphingobium baderi DE-13.</title>
        <authorList>
            <person name="Cheng M."/>
            <person name="Meng Q."/>
            <person name="Yang Y."/>
            <person name="Chu C."/>
            <person name="Yan X."/>
            <person name="He J."/>
            <person name="Li S."/>
        </authorList>
    </citation>
    <scope>NUCLEOTIDE SEQUENCE [LARGE SCALE GENOMIC DNA]</scope>
    <source>
        <strain evidence="1 2">DE-13</strain>
    </source>
</reference>
<organism evidence="1 2">
    <name type="scientific">Sphingobium baderi</name>
    <dbReference type="NCBI Taxonomy" id="1332080"/>
    <lineage>
        <taxon>Bacteria</taxon>
        <taxon>Pseudomonadati</taxon>
        <taxon>Pseudomonadota</taxon>
        <taxon>Alphaproteobacteria</taxon>
        <taxon>Sphingomonadales</taxon>
        <taxon>Sphingomonadaceae</taxon>
        <taxon>Sphingobium</taxon>
    </lineage>
</organism>
<accession>A0A0S3EUY1</accession>
<sequence>MSTKSTAQHVSAFLDEWQATTVMVQERAGRGDSAFLKEIVLLEGMDRANCVSKAGNSHLDAAAKTLLLREGLAAKLSRQTARNALLRGLSEHLPKALKTRRLSEHAIVEKALTFLAAHPRDDGLYLFPVVFAHRAKETDFRVGAARIVARPVLEAELADAWARHDAPDDEWARRLGDDWKRHAQSFDHFITVEIAGHEERMAWPVARDAAECLLNLIRMFFGYDAMDDVRIGDGYLWQETRSAMRLTSDGHICLSTSLGGGGSHLEDGWTEPFNRHLGHFARLLSDVVTWHTVQDGKPDALLERLTYFNRLISEAYAEPHHPIRLVRLVAALEALTLVGDKDKAHNLSHRCGCTGGSGDPEAYCRIYDAVREAYRWRNAVVHGDAPRDGEVMRAFRRLERHILDIYLGLLSLHAGIANAARPRSIGALRREFGARVDMFFWSQNLAT</sequence>
<proteinExistence type="predicted"/>